<organism evidence="2 3">
    <name type="scientific">Cinnamomum micranthum f. kanehirae</name>
    <dbReference type="NCBI Taxonomy" id="337451"/>
    <lineage>
        <taxon>Eukaryota</taxon>
        <taxon>Viridiplantae</taxon>
        <taxon>Streptophyta</taxon>
        <taxon>Embryophyta</taxon>
        <taxon>Tracheophyta</taxon>
        <taxon>Spermatophyta</taxon>
        <taxon>Magnoliopsida</taxon>
        <taxon>Magnoliidae</taxon>
        <taxon>Laurales</taxon>
        <taxon>Lauraceae</taxon>
        <taxon>Cinnamomum</taxon>
    </lineage>
</organism>
<gene>
    <name evidence="2" type="ORF">CKAN_00408600</name>
</gene>
<reference evidence="2 3" key="1">
    <citation type="journal article" date="2019" name="Nat. Plants">
        <title>Stout camphor tree genome fills gaps in understanding of flowering plant genome evolution.</title>
        <authorList>
            <person name="Chaw S.M."/>
            <person name="Liu Y.C."/>
            <person name="Wu Y.W."/>
            <person name="Wang H.Y."/>
            <person name="Lin C.I."/>
            <person name="Wu C.S."/>
            <person name="Ke H.M."/>
            <person name="Chang L.Y."/>
            <person name="Hsu C.Y."/>
            <person name="Yang H.T."/>
            <person name="Sudianto E."/>
            <person name="Hsu M.H."/>
            <person name="Wu K.P."/>
            <person name="Wang L.N."/>
            <person name="Leebens-Mack J.H."/>
            <person name="Tsai I.J."/>
        </authorList>
    </citation>
    <scope>NUCLEOTIDE SEQUENCE [LARGE SCALE GENOMIC DNA]</scope>
    <source>
        <strain evidence="3">cv. Chaw 1501</strain>
        <tissue evidence="2">Young leaves</tissue>
    </source>
</reference>
<protein>
    <submittedName>
        <fullName evidence="2">Uncharacterized protein</fullName>
    </submittedName>
</protein>
<evidence type="ECO:0000256" key="1">
    <source>
        <dbReference type="SAM" id="MobiDB-lite"/>
    </source>
</evidence>
<dbReference type="OrthoDB" id="10463323at2759"/>
<name>A0A3S3NAD2_9MAGN</name>
<comment type="caution">
    <text evidence="2">The sequence shown here is derived from an EMBL/GenBank/DDBJ whole genome shotgun (WGS) entry which is preliminary data.</text>
</comment>
<dbReference type="AlphaFoldDB" id="A0A3S3NAD2"/>
<sequence length="162" mass="17853">MLEVTRNLIKCERDKKLTGTSKTRLGLRRVGLEQQVKIGSWKDSNPKLPHSLCTHVTELFQFHHNATEPTISSMILTLLRLTLLTQYHVSSSSSGSFSAEALLLSHQPTGGIGHDHPLLQRPAPPGSQSGAFRPARSAPSRELPLPFPHQHDEMLLKLTGGI</sequence>
<accession>A0A3S3NAD2</accession>
<evidence type="ECO:0000313" key="2">
    <source>
        <dbReference type="EMBL" id="RWR75690.1"/>
    </source>
</evidence>
<proteinExistence type="predicted"/>
<dbReference type="EMBL" id="QPKB01000002">
    <property type="protein sequence ID" value="RWR75690.1"/>
    <property type="molecule type" value="Genomic_DNA"/>
</dbReference>
<dbReference type="Proteomes" id="UP000283530">
    <property type="component" value="Unassembled WGS sequence"/>
</dbReference>
<feature type="region of interest" description="Disordered" evidence="1">
    <location>
        <begin position="110"/>
        <end position="146"/>
    </location>
</feature>
<keyword evidence="3" id="KW-1185">Reference proteome</keyword>
<evidence type="ECO:0000313" key="3">
    <source>
        <dbReference type="Proteomes" id="UP000283530"/>
    </source>
</evidence>